<dbReference type="GO" id="GO:0005929">
    <property type="term" value="C:cilium"/>
    <property type="evidence" value="ECO:0007669"/>
    <property type="project" value="TreeGrafter"/>
</dbReference>
<dbReference type="GO" id="GO:0002142">
    <property type="term" value="C:stereocilia ankle link complex"/>
    <property type="evidence" value="ECO:0007669"/>
    <property type="project" value="TreeGrafter"/>
</dbReference>
<dbReference type="EMBL" id="CAAE01014976">
    <property type="protein sequence ID" value="CAG06551.1"/>
    <property type="molecule type" value="Genomic_DNA"/>
</dbReference>
<dbReference type="CDD" id="cd10833">
    <property type="entry name" value="PDZ1_PDZD7-like"/>
    <property type="match status" value="1"/>
</dbReference>
<dbReference type="InterPro" id="IPR001478">
    <property type="entry name" value="PDZ"/>
</dbReference>
<proteinExistence type="predicted"/>
<dbReference type="GO" id="GO:0005886">
    <property type="term" value="C:plasma membrane"/>
    <property type="evidence" value="ECO:0007669"/>
    <property type="project" value="TreeGrafter"/>
</dbReference>
<dbReference type="GO" id="GO:0007605">
    <property type="term" value="P:sensory perception of sound"/>
    <property type="evidence" value="ECO:0007669"/>
    <property type="project" value="TreeGrafter"/>
</dbReference>
<feature type="compositionally biased region" description="Polar residues" evidence="4">
    <location>
        <begin position="706"/>
        <end position="728"/>
    </location>
</feature>
<accession>Q4RYI1</accession>
<feature type="domain" description="PDZ" evidence="5">
    <location>
        <begin position="199"/>
        <end position="269"/>
    </location>
</feature>
<feature type="region of interest" description="Disordered" evidence="4">
    <location>
        <begin position="302"/>
        <end position="324"/>
    </location>
</feature>
<dbReference type="OrthoDB" id="10029564at2759"/>
<dbReference type="SMART" id="SM00228">
    <property type="entry name" value="PDZ"/>
    <property type="match status" value="2"/>
</dbReference>
<reference evidence="6" key="2">
    <citation type="submission" date="2004-02" db="EMBL/GenBank/DDBJ databases">
        <authorList>
            <consortium name="Genoscope"/>
            <consortium name="Whitehead Institute Centre for Genome Research"/>
        </authorList>
    </citation>
    <scope>NUCLEOTIDE SEQUENCE</scope>
</reference>
<dbReference type="SUPFAM" id="SSF50156">
    <property type="entry name" value="PDZ domain-like"/>
    <property type="match status" value="3"/>
</dbReference>
<feature type="compositionally biased region" description="Basic and acidic residues" evidence="4">
    <location>
        <begin position="394"/>
        <end position="408"/>
    </location>
</feature>
<evidence type="ECO:0000256" key="4">
    <source>
        <dbReference type="SAM" id="MobiDB-lite"/>
    </source>
</evidence>
<dbReference type="PANTHER" id="PTHR23116">
    <property type="entry name" value="PDZ DOMAIN CONTAINING WHIRLIN AND HARMONIN-RELATED"/>
    <property type="match status" value="1"/>
</dbReference>
<dbReference type="KEGG" id="tng:GSTEN00026954G001"/>
<protein>
    <submittedName>
        <fullName evidence="6">Chromosome 2 SCAF14976, whole genome shotgun sequence</fullName>
    </submittedName>
</protein>
<reference evidence="6" key="1">
    <citation type="journal article" date="2004" name="Nature">
        <title>Genome duplication in the teleost fish Tetraodon nigroviridis reveals the early vertebrate proto-karyotype.</title>
        <authorList>
            <person name="Jaillon O."/>
            <person name="Aury J.-M."/>
            <person name="Brunet F."/>
            <person name="Petit J.-L."/>
            <person name="Stange-Thomann N."/>
            <person name="Mauceli E."/>
            <person name="Bouneau L."/>
            <person name="Fischer C."/>
            <person name="Ozouf-Costaz C."/>
            <person name="Bernot A."/>
            <person name="Nicaud S."/>
            <person name="Jaffe D."/>
            <person name="Fisher S."/>
            <person name="Lutfalla G."/>
            <person name="Dossat C."/>
            <person name="Segurens B."/>
            <person name="Dasilva C."/>
            <person name="Salanoubat M."/>
            <person name="Levy M."/>
            <person name="Boudet N."/>
            <person name="Castellano S."/>
            <person name="Anthouard V."/>
            <person name="Jubin C."/>
            <person name="Castelli V."/>
            <person name="Katinka M."/>
            <person name="Vacherie B."/>
            <person name="Biemont C."/>
            <person name="Skalli Z."/>
            <person name="Cattolico L."/>
            <person name="Poulain J."/>
            <person name="De Berardinis V."/>
            <person name="Cruaud C."/>
            <person name="Duprat S."/>
            <person name="Brottier P."/>
            <person name="Coutanceau J.-P."/>
            <person name="Gouzy J."/>
            <person name="Parra G."/>
            <person name="Lardier G."/>
            <person name="Chapple C."/>
            <person name="McKernan K.J."/>
            <person name="McEwan P."/>
            <person name="Bosak S."/>
            <person name="Kellis M."/>
            <person name="Volff J.-N."/>
            <person name="Guigo R."/>
            <person name="Zody M.C."/>
            <person name="Mesirov J."/>
            <person name="Lindblad-Toh K."/>
            <person name="Birren B."/>
            <person name="Nusbaum C."/>
            <person name="Kahn D."/>
            <person name="Robinson-Rechavi M."/>
            <person name="Laudet V."/>
            <person name="Schachter V."/>
            <person name="Quetier F."/>
            <person name="Saurin W."/>
            <person name="Scarpelli C."/>
            <person name="Wincker P."/>
            <person name="Lander E.S."/>
            <person name="Weissenbach J."/>
            <person name="Roest Crollius H."/>
        </authorList>
    </citation>
    <scope>NUCLEOTIDE SEQUENCE [LARGE SCALE GENOMIC DNA]</scope>
</reference>
<dbReference type="InterPro" id="IPR036034">
    <property type="entry name" value="PDZ_sf"/>
</dbReference>
<feature type="region of interest" description="Disordered" evidence="4">
    <location>
        <begin position="704"/>
        <end position="728"/>
    </location>
</feature>
<feature type="compositionally biased region" description="Polar residues" evidence="4">
    <location>
        <begin position="366"/>
        <end position="387"/>
    </location>
</feature>
<organism evidence="6">
    <name type="scientific">Tetraodon nigroviridis</name>
    <name type="common">Spotted green pufferfish</name>
    <name type="synonym">Chelonodon nigroviridis</name>
    <dbReference type="NCBI Taxonomy" id="99883"/>
    <lineage>
        <taxon>Eukaryota</taxon>
        <taxon>Metazoa</taxon>
        <taxon>Chordata</taxon>
        <taxon>Craniata</taxon>
        <taxon>Vertebrata</taxon>
        <taxon>Euteleostomi</taxon>
        <taxon>Actinopterygii</taxon>
        <taxon>Neopterygii</taxon>
        <taxon>Teleostei</taxon>
        <taxon>Neoteleostei</taxon>
        <taxon>Acanthomorphata</taxon>
        <taxon>Eupercaria</taxon>
        <taxon>Tetraodontiformes</taxon>
        <taxon>Tetradontoidea</taxon>
        <taxon>Tetraodontidae</taxon>
        <taxon>Tetraodon</taxon>
    </lineage>
</organism>
<dbReference type="CDD" id="cd07358">
    <property type="entry name" value="HN_PDZD7_like"/>
    <property type="match status" value="1"/>
</dbReference>
<dbReference type="InterPro" id="IPR051844">
    <property type="entry name" value="USH2_Complex_Protein"/>
</dbReference>
<gene>
    <name evidence="6" type="ORF">GSTENG00026954001</name>
</gene>
<feature type="region of interest" description="Disordered" evidence="4">
    <location>
        <begin position="84"/>
        <end position="105"/>
    </location>
</feature>
<evidence type="ECO:0000256" key="1">
    <source>
        <dbReference type="ARBA" id="ARBA00004316"/>
    </source>
</evidence>
<comment type="subcellular location">
    <subcellularLocation>
        <location evidence="1">Cell projection</location>
    </subcellularLocation>
</comment>
<dbReference type="GO" id="GO:0032426">
    <property type="term" value="C:stereocilium tip"/>
    <property type="evidence" value="ECO:0007669"/>
    <property type="project" value="TreeGrafter"/>
</dbReference>
<sequence>GAPGSHSGTRNLLRKKEQRRQGIRSSSPMGRVILINSPVDGGDDSEDLHTITVDKSVDGRLGFSVRGGSEHGLSIFVSKVEDDSTAGEAHTPGSAGGLAGAATDTPSACSAEEAGLLVGDKLVEVNGISLESITMSSAVKVLTGNNRLRMVVRRVGKVPGIRYSKEKTTWVDLIHRRMVVEENGRTPSETSAGSAPQRIVHLYTTSDDYCLGFNIRGGKEFGLGIYVSKLDPGGLAEQNGIKMGDQILAANGVSFRDVSHSSAVEVLKSHTHVMLTIREAGRYPAYKEMVAEYRWLNKLANGSRKSSSQGSDSTSSASSLSSGTPVSSLSGLSQVMFPPGLAFGSDMVDVCISTEDQRCESERTETAIQTDLPSQRTAADTTRSLGPTTLLRDSVIRVEEGGGRKESPKTAVLLALSRPSRPISRTQSQKLSSKRRRSKRRRTRRRRAPCSAPRPLSTCCSAWDARRTRPGAGPSPPETSPAAVASLFLNPAYVEEGSVENLLRHLLVILDRPEKLLLLREIRMLLPPSDLSDFNSLVTPVEAEAYDILKYRSDYRGGFELHRAEEVERESHLLGTLEKLSLAGSKESGVRPHSSRLFTPLLDVPLDGHGNDSAGLGAPSSSRTVLPNWLLAGKVDLQPPQRTDIDTVRSVHFDEASLRSTQRGRSPLRSRTQPSVEGVKGGLFTLQSAARRSRPSVLQVFDVGSGPQQVRGQTNGHRPASETNAPNGSVLQYQLQSVSISKTKQSLGKCHRIPLV</sequence>
<dbReference type="AlphaFoldDB" id="Q4RYI1"/>
<evidence type="ECO:0000259" key="5">
    <source>
        <dbReference type="PROSITE" id="PS50106"/>
    </source>
</evidence>
<name>Q4RYI1_TETNG</name>
<feature type="region of interest" description="Disordered" evidence="4">
    <location>
        <begin position="461"/>
        <end position="480"/>
    </location>
</feature>
<keyword evidence="3" id="KW-0966">Cell projection</keyword>
<evidence type="ECO:0000256" key="3">
    <source>
        <dbReference type="ARBA" id="ARBA00023273"/>
    </source>
</evidence>
<dbReference type="InterPro" id="IPR041489">
    <property type="entry name" value="PDZ_6"/>
</dbReference>
<dbReference type="Pfam" id="PF17820">
    <property type="entry name" value="PDZ_6"/>
    <property type="match status" value="1"/>
</dbReference>
<feature type="region of interest" description="Disordered" evidence="4">
    <location>
        <begin position="1"/>
        <end position="30"/>
    </location>
</feature>
<feature type="compositionally biased region" description="Basic residues" evidence="4">
    <location>
        <begin position="432"/>
        <end position="448"/>
    </location>
</feature>
<feature type="non-terminal residue" evidence="6">
    <location>
        <position position="1"/>
    </location>
</feature>
<dbReference type="Gene3D" id="1.20.1160.20">
    <property type="match status" value="1"/>
</dbReference>
<dbReference type="InterPro" id="IPR042786">
    <property type="entry name" value="PDZD7_HN-like"/>
</dbReference>
<feature type="compositionally biased region" description="Polar residues" evidence="4">
    <location>
        <begin position="1"/>
        <end position="10"/>
    </location>
</feature>
<keyword evidence="2" id="KW-0677">Repeat</keyword>
<dbReference type="Gene3D" id="2.30.42.10">
    <property type="match status" value="2"/>
</dbReference>
<dbReference type="GO" id="GO:0060088">
    <property type="term" value="P:auditory receptor cell stereocilium organization"/>
    <property type="evidence" value="ECO:0007669"/>
    <property type="project" value="TreeGrafter"/>
</dbReference>
<dbReference type="CDD" id="cd10834">
    <property type="entry name" value="PDZ2_PDZD7-like"/>
    <property type="match status" value="1"/>
</dbReference>
<feature type="region of interest" description="Disordered" evidence="4">
    <location>
        <begin position="359"/>
        <end position="456"/>
    </location>
</feature>
<feature type="compositionally biased region" description="Basic residues" evidence="4">
    <location>
        <begin position="12"/>
        <end position="22"/>
    </location>
</feature>
<feature type="region of interest" description="Disordered" evidence="4">
    <location>
        <begin position="656"/>
        <end position="676"/>
    </location>
</feature>
<evidence type="ECO:0000256" key="2">
    <source>
        <dbReference type="ARBA" id="ARBA00022737"/>
    </source>
</evidence>
<feature type="compositionally biased region" description="Polar residues" evidence="4">
    <location>
        <begin position="658"/>
        <end position="675"/>
    </location>
</feature>
<feature type="domain" description="PDZ" evidence="5">
    <location>
        <begin position="50"/>
        <end position="142"/>
    </location>
</feature>
<dbReference type="PROSITE" id="PS50106">
    <property type="entry name" value="PDZ"/>
    <property type="match status" value="2"/>
</dbReference>
<dbReference type="PANTHER" id="PTHR23116:SF29">
    <property type="entry name" value="PDZ DOMAIN-CONTAINING PROTEIN 7"/>
    <property type="match status" value="1"/>
</dbReference>
<dbReference type="Pfam" id="PF00595">
    <property type="entry name" value="PDZ"/>
    <property type="match status" value="1"/>
</dbReference>
<dbReference type="FunFam" id="2.30.42.10:FF:000090">
    <property type="entry name" value="PDZ domain containing 7"/>
    <property type="match status" value="1"/>
</dbReference>
<evidence type="ECO:0000313" key="6">
    <source>
        <dbReference type="EMBL" id="CAG06551.1"/>
    </source>
</evidence>